<dbReference type="EMBL" id="JARFYM010000004">
    <property type="protein sequence ID" value="MDL2398850.1"/>
    <property type="molecule type" value="Genomic_DNA"/>
</dbReference>
<dbReference type="RefSeq" id="WP_285867732.1">
    <property type="nucleotide sequence ID" value="NZ_JARFYM010000004.1"/>
</dbReference>
<reference evidence="1" key="1">
    <citation type="submission" date="2023-06" db="EMBL/GenBank/DDBJ databases">
        <title>Phylogenetic Diversity of Rhizobium strains.</title>
        <authorList>
            <person name="Moura F.T."/>
            <person name="Helene L.C.F."/>
            <person name="Hungria M."/>
        </authorList>
    </citation>
    <scope>NUCLEOTIDE SEQUENCE</scope>
    <source>
        <strain evidence="1">CCGE526</strain>
    </source>
</reference>
<name>A0ABT7JR74_9HYPH</name>
<accession>A0ABT7JR74</accession>
<dbReference type="Proteomes" id="UP001172645">
    <property type="component" value="Unassembled WGS sequence"/>
</dbReference>
<comment type="caution">
    <text evidence="1">The sequence shown here is derived from an EMBL/GenBank/DDBJ whole genome shotgun (WGS) entry which is preliminary data.</text>
</comment>
<evidence type="ECO:0000313" key="1">
    <source>
        <dbReference type="EMBL" id="MDL2398850.1"/>
    </source>
</evidence>
<organism evidence="1 2">
    <name type="scientific">Rhizobium mayense</name>
    <dbReference type="NCBI Taxonomy" id="1312184"/>
    <lineage>
        <taxon>Bacteria</taxon>
        <taxon>Pseudomonadati</taxon>
        <taxon>Pseudomonadota</taxon>
        <taxon>Alphaproteobacteria</taxon>
        <taxon>Hyphomicrobiales</taxon>
        <taxon>Rhizobiaceae</taxon>
        <taxon>Rhizobium/Agrobacterium group</taxon>
        <taxon>Rhizobium</taxon>
    </lineage>
</organism>
<protein>
    <submittedName>
        <fullName evidence="1">Uncharacterized protein</fullName>
    </submittedName>
</protein>
<evidence type="ECO:0000313" key="2">
    <source>
        <dbReference type="Proteomes" id="UP001172645"/>
    </source>
</evidence>
<sequence length="153" mass="17516">MTTTVAEELRRRELERYILEMEWEEQIRTREAGKHAELVNDLLRRHLGAAERMTIKQLITGAAAKGRCEAMVYSFPAQSCTDGGRAIAKNLPHWQKTLQGNAKELYHIFMEVAKPQHYGLRAAVVGYAEGFPAAIGFFVTWEPLFFRSDENIF</sequence>
<proteinExistence type="predicted"/>
<keyword evidence="2" id="KW-1185">Reference proteome</keyword>
<gene>
    <name evidence="1" type="ORF">PY649_08100</name>
</gene>